<evidence type="ECO:0000313" key="2">
    <source>
        <dbReference type="Proteomes" id="UP000814128"/>
    </source>
</evidence>
<protein>
    <submittedName>
        <fullName evidence="1">Uncharacterized protein</fullName>
    </submittedName>
</protein>
<proteinExistence type="predicted"/>
<accession>A0ACB8Q6W4</accession>
<name>A0ACB8Q6W4_9AGAM</name>
<reference evidence="1" key="2">
    <citation type="journal article" date="2022" name="New Phytol.">
        <title>Evolutionary transition to the ectomycorrhizal habit in the genomes of a hyperdiverse lineage of mushroom-forming fungi.</title>
        <authorList>
            <person name="Looney B."/>
            <person name="Miyauchi S."/>
            <person name="Morin E."/>
            <person name="Drula E."/>
            <person name="Courty P.E."/>
            <person name="Kohler A."/>
            <person name="Kuo A."/>
            <person name="LaButti K."/>
            <person name="Pangilinan J."/>
            <person name="Lipzen A."/>
            <person name="Riley R."/>
            <person name="Andreopoulos W."/>
            <person name="He G."/>
            <person name="Johnson J."/>
            <person name="Nolan M."/>
            <person name="Tritt A."/>
            <person name="Barry K.W."/>
            <person name="Grigoriev I.V."/>
            <person name="Nagy L.G."/>
            <person name="Hibbett D."/>
            <person name="Henrissat B."/>
            <person name="Matheny P.B."/>
            <person name="Labbe J."/>
            <person name="Martin F.M."/>
        </authorList>
    </citation>
    <scope>NUCLEOTIDE SEQUENCE</scope>
    <source>
        <strain evidence="1">EC-137</strain>
    </source>
</reference>
<evidence type="ECO:0000313" key="1">
    <source>
        <dbReference type="EMBL" id="KAI0027141.1"/>
    </source>
</evidence>
<keyword evidence="2" id="KW-1185">Reference proteome</keyword>
<organism evidence="1 2">
    <name type="scientific">Vararia minispora EC-137</name>
    <dbReference type="NCBI Taxonomy" id="1314806"/>
    <lineage>
        <taxon>Eukaryota</taxon>
        <taxon>Fungi</taxon>
        <taxon>Dikarya</taxon>
        <taxon>Basidiomycota</taxon>
        <taxon>Agaricomycotina</taxon>
        <taxon>Agaricomycetes</taxon>
        <taxon>Russulales</taxon>
        <taxon>Lachnocladiaceae</taxon>
        <taxon>Vararia</taxon>
    </lineage>
</organism>
<dbReference type="Proteomes" id="UP000814128">
    <property type="component" value="Unassembled WGS sequence"/>
</dbReference>
<gene>
    <name evidence="1" type="ORF">K488DRAFT_74776</name>
</gene>
<comment type="caution">
    <text evidence="1">The sequence shown here is derived from an EMBL/GenBank/DDBJ whole genome shotgun (WGS) entry which is preliminary data.</text>
</comment>
<sequence>MHLKPRSSRPPQTAAATETLSCTIYALSPELLAQIFFLCRDAVHPPARRPTGLADSALSWVLVSHVCARWRLIVFEWAGLWSHISLSPASPIPRPWVRELFARSRSAPLFVSIALPPFGSDAAWLAELLATHTYHIEHLELAGAPVALHAILKTLVDPAPTLRTLHIAPTHFITGGVPLVIPPSLFANVTPRLRTLSLKCAVLPPSCALLRTLRALSVEFPAQRCSRPPRAFLRANAETLSDVLEGMSELKTLCLAHCCSGAEVCALQARREREDGGGMMIKHVTAKSRKEGETDGTGGEDLQDEVGL</sequence>
<reference evidence="1" key="1">
    <citation type="submission" date="2021-02" db="EMBL/GenBank/DDBJ databases">
        <authorList>
            <consortium name="DOE Joint Genome Institute"/>
            <person name="Ahrendt S."/>
            <person name="Looney B.P."/>
            <person name="Miyauchi S."/>
            <person name="Morin E."/>
            <person name="Drula E."/>
            <person name="Courty P.E."/>
            <person name="Chicoki N."/>
            <person name="Fauchery L."/>
            <person name="Kohler A."/>
            <person name="Kuo A."/>
            <person name="Labutti K."/>
            <person name="Pangilinan J."/>
            <person name="Lipzen A."/>
            <person name="Riley R."/>
            <person name="Andreopoulos W."/>
            <person name="He G."/>
            <person name="Johnson J."/>
            <person name="Barry K.W."/>
            <person name="Grigoriev I.V."/>
            <person name="Nagy L."/>
            <person name="Hibbett D."/>
            <person name="Henrissat B."/>
            <person name="Matheny P.B."/>
            <person name="Labbe J."/>
            <person name="Martin F."/>
        </authorList>
    </citation>
    <scope>NUCLEOTIDE SEQUENCE</scope>
    <source>
        <strain evidence="1">EC-137</strain>
    </source>
</reference>
<dbReference type="EMBL" id="MU273986">
    <property type="protein sequence ID" value="KAI0027141.1"/>
    <property type="molecule type" value="Genomic_DNA"/>
</dbReference>